<dbReference type="WBParaSite" id="RSKR_0001086200.1">
    <property type="protein sequence ID" value="RSKR_0001086200.1"/>
    <property type="gene ID" value="RSKR_0001086200"/>
</dbReference>
<accession>A0AC35UE44</accession>
<name>A0AC35UE44_9BILA</name>
<proteinExistence type="predicted"/>
<evidence type="ECO:0000313" key="2">
    <source>
        <dbReference type="WBParaSite" id="RSKR_0001086200.1"/>
    </source>
</evidence>
<sequence>MKIQLCIIAMFIGFLMAQQYKILYPQVVKCAANRTYTNCGGCEDKCSDKEPMSCRSNCRLSGCYCTGLDFAVDDRGYCIQKKDCPIKIEKCLHNYVYMQCGPKCANVCGKKTFWCDPNCGRPGCYCTGKYSLVHEKGRKCVLTTSCSDVKTKEIPDFPLNELMTTNKKRVTVSRTAEDDSTLIHFERVQFPIALVYAMTIHKPQGGTFDRVGLDLSEDVFAHGMLYVGLSRCTSADGLFIKLKNVEPSVKFRSCNTFEL</sequence>
<organism evidence="1 2">
    <name type="scientific">Rhabditophanes sp. KR3021</name>
    <dbReference type="NCBI Taxonomy" id="114890"/>
    <lineage>
        <taxon>Eukaryota</taxon>
        <taxon>Metazoa</taxon>
        <taxon>Ecdysozoa</taxon>
        <taxon>Nematoda</taxon>
        <taxon>Chromadorea</taxon>
        <taxon>Rhabditida</taxon>
        <taxon>Tylenchina</taxon>
        <taxon>Panagrolaimomorpha</taxon>
        <taxon>Strongyloidoidea</taxon>
        <taxon>Alloionematidae</taxon>
        <taxon>Rhabditophanes</taxon>
    </lineage>
</organism>
<evidence type="ECO:0000313" key="1">
    <source>
        <dbReference type="Proteomes" id="UP000095286"/>
    </source>
</evidence>
<protein>
    <submittedName>
        <fullName evidence="2">ATP-dependent DNA helicase</fullName>
    </submittedName>
</protein>
<dbReference type="Proteomes" id="UP000095286">
    <property type="component" value="Unplaced"/>
</dbReference>
<reference evidence="2" key="1">
    <citation type="submission" date="2016-11" db="UniProtKB">
        <authorList>
            <consortium name="WormBaseParasite"/>
        </authorList>
    </citation>
    <scope>IDENTIFICATION</scope>
    <source>
        <strain evidence="2">KR3021</strain>
    </source>
</reference>